<comment type="caution">
    <text evidence="1">The sequence shown here is derived from an EMBL/GenBank/DDBJ whole genome shotgun (WGS) entry which is preliminary data.</text>
</comment>
<accession>A0A5B7F7T6</accession>
<protein>
    <submittedName>
        <fullName evidence="1">Uncharacterized protein</fullName>
    </submittedName>
</protein>
<evidence type="ECO:0000313" key="1">
    <source>
        <dbReference type="EMBL" id="MPC43660.1"/>
    </source>
</evidence>
<keyword evidence="2" id="KW-1185">Reference proteome</keyword>
<dbReference type="AlphaFoldDB" id="A0A5B7F7T6"/>
<reference evidence="1 2" key="1">
    <citation type="submission" date="2019-05" db="EMBL/GenBank/DDBJ databases">
        <title>Another draft genome of Portunus trituberculatus and its Hox gene families provides insights of decapod evolution.</title>
        <authorList>
            <person name="Jeong J.-H."/>
            <person name="Song I."/>
            <person name="Kim S."/>
            <person name="Choi T."/>
            <person name="Kim D."/>
            <person name="Ryu S."/>
            <person name="Kim W."/>
        </authorList>
    </citation>
    <scope>NUCLEOTIDE SEQUENCE [LARGE SCALE GENOMIC DNA]</scope>
    <source>
        <tissue evidence="1">Muscle</tissue>
    </source>
</reference>
<dbReference type="EMBL" id="VSRR010005933">
    <property type="protein sequence ID" value="MPC43660.1"/>
    <property type="molecule type" value="Genomic_DNA"/>
</dbReference>
<evidence type="ECO:0000313" key="2">
    <source>
        <dbReference type="Proteomes" id="UP000324222"/>
    </source>
</evidence>
<proteinExistence type="predicted"/>
<name>A0A5B7F7T6_PORTR</name>
<organism evidence="1 2">
    <name type="scientific">Portunus trituberculatus</name>
    <name type="common">Swimming crab</name>
    <name type="synonym">Neptunus trituberculatus</name>
    <dbReference type="NCBI Taxonomy" id="210409"/>
    <lineage>
        <taxon>Eukaryota</taxon>
        <taxon>Metazoa</taxon>
        <taxon>Ecdysozoa</taxon>
        <taxon>Arthropoda</taxon>
        <taxon>Crustacea</taxon>
        <taxon>Multicrustacea</taxon>
        <taxon>Malacostraca</taxon>
        <taxon>Eumalacostraca</taxon>
        <taxon>Eucarida</taxon>
        <taxon>Decapoda</taxon>
        <taxon>Pleocyemata</taxon>
        <taxon>Brachyura</taxon>
        <taxon>Eubrachyura</taxon>
        <taxon>Portunoidea</taxon>
        <taxon>Portunidae</taxon>
        <taxon>Portuninae</taxon>
        <taxon>Portunus</taxon>
    </lineage>
</organism>
<dbReference type="Proteomes" id="UP000324222">
    <property type="component" value="Unassembled WGS sequence"/>
</dbReference>
<sequence length="66" mass="7367">MYLPSCVVQGSSGTHSILSPYLHISNFSLKLMHIMCCNSFITQCIPLFHCSRWKTVFSCPSHTASS</sequence>
<gene>
    <name evidence="1" type="ORF">E2C01_037310</name>
</gene>